<protein>
    <submittedName>
        <fullName evidence="1">Uncharacterized protein</fullName>
    </submittedName>
</protein>
<reference evidence="2" key="1">
    <citation type="submission" date="2023-07" db="EMBL/GenBank/DDBJ databases">
        <title>Novel species in the genus Lipingzhangella isolated from Sambhar Salt Lake.</title>
        <authorList>
            <person name="Jiya N."/>
            <person name="Kajale S."/>
            <person name="Sharma A."/>
        </authorList>
    </citation>
    <scope>NUCLEOTIDE SEQUENCE [LARGE SCALE GENOMIC DNA]</scope>
    <source>
        <strain evidence="2">LS1_29</strain>
    </source>
</reference>
<keyword evidence="2" id="KW-1185">Reference proteome</keyword>
<dbReference type="RefSeq" id="WP_310913860.1">
    <property type="nucleotide sequence ID" value="NZ_JAVLVT010000010.1"/>
</dbReference>
<evidence type="ECO:0000313" key="2">
    <source>
        <dbReference type="Proteomes" id="UP001250214"/>
    </source>
</evidence>
<proteinExistence type="predicted"/>
<name>A0ABU2HAD5_9ACTN</name>
<organism evidence="1 2">
    <name type="scientific">Lipingzhangella rawalii</name>
    <dbReference type="NCBI Taxonomy" id="2055835"/>
    <lineage>
        <taxon>Bacteria</taxon>
        <taxon>Bacillati</taxon>
        <taxon>Actinomycetota</taxon>
        <taxon>Actinomycetes</taxon>
        <taxon>Streptosporangiales</taxon>
        <taxon>Nocardiopsidaceae</taxon>
        <taxon>Lipingzhangella</taxon>
    </lineage>
</organism>
<dbReference type="Proteomes" id="UP001250214">
    <property type="component" value="Unassembled WGS sequence"/>
</dbReference>
<comment type="caution">
    <text evidence="1">The sequence shown here is derived from an EMBL/GenBank/DDBJ whole genome shotgun (WGS) entry which is preliminary data.</text>
</comment>
<evidence type="ECO:0000313" key="1">
    <source>
        <dbReference type="EMBL" id="MDS1272290.1"/>
    </source>
</evidence>
<accession>A0ABU2HAD5</accession>
<sequence>MDVATKPERTQPMITAAEANGTPATGVTPDEVYGQNFPLRQALEQQRVGYVMTVPHTERILLSRRSVTVGELAEPLPHQAWQKRSGGSGAKGQRFFEWALIEAEPGPEGAVGVDTPQPHQR</sequence>
<dbReference type="EMBL" id="JAVLVT010000010">
    <property type="protein sequence ID" value="MDS1272290.1"/>
    <property type="molecule type" value="Genomic_DNA"/>
</dbReference>
<gene>
    <name evidence="1" type="ORF">RIF23_18530</name>
</gene>